<dbReference type="EMBL" id="AP019863">
    <property type="protein sequence ID" value="BBM92484.1"/>
    <property type="molecule type" value="Genomic_DNA"/>
</dbReference>
<evidence type="ECO:0000313" key="2">
    <source>
        <dbReference type="Proteomes" id="UP000422519"/>
    </source>
</evidence>
<dbReference type="Proteomes" id="UP000422519">
    <property type="component" value="Chromosome"/>
</dbReference>
<proteinExistence type="predicted"/>
<reference evidence="1" key="1">
    <citation type="journal article" date="2019" name="Front. Microbiol.">
        <title>Genomic features of Rickettsia heilongjiangensis revealed by intraspecies comparison and detailed comparison with Rickettsia japonica.</title>
        <authorList>
            <person name="Kasama K."/>
            <person name="Fujita H."/>
            <person name="Yamamoto S."/>
            <person name="Ooka T."/>
            <person name="Gotoh Y."/>
            <person name="Ogura Y."/>
            <person name="Ando S."/>
            <person name="Hayashi T."/>
        </authorList>
    </citation>
    <scope>NUCLEOTIDE SEQUENCE</scope>
    <source>
        <strain evidence="1">HCN-13</strain>
    </source>
</reference>
<organism evidence="1 2">
    <name type="scientific">Rickettsia conorii subsp. heilongjiangensis</name>
    <dbReference type="NCBI Taxonomy" id="226665"/>
    <lineage>
        <taxon>Bacteria</taxon>
        <taxon>Pseudomonadati</taxon>
        <taxon>Pseudomonadota</taxon>
        <taxon>Alphaproteobacteria</taxon>
        <taxon>Rickettsiales</taxon>
        <taxon>Rickettsiaceae</taxon>
        <taxon>Rickettsieae</taxon>
        <taxon>Rickettsia</taxon>
        <taxon>spotted fever group</taxon>
    </lineage>
</organism>
<name>A0AAD1LSI3_RICCR</name>
<protein>
    <submittedName>
        <fullName evidence="1">Uncharacterized protein</fullName>
    </submittedName>
</protein>
<dbReference type="InterPro" id="IPR022439">
    <property type="entry name" value="RPE4"/>
</dbReference>
<evidence type="ECO:0000313" key="1">
    <source>
        <dbReference type="EMBL" id="BBM92484.1"/>
    </source>
</evidence>
<dbReference type="NCBIfam" id="TIGR03777">
    <property type="entry name" value="RPE4"/>
    <property type="match status" value="1"/>
</dbReference>
<dbReference type="AlphaFoldDB" id="A0AAD1LSI3"/>
<sequence length="99" mass="11132">MSTGSSYKKYKHKKLDLSHFMLDSVYKPIFAMTIYLNSHIRFTSSRHSGGVYPVTSLKRVLSSERSITSSSDEIISISLLYISATNFNNSNLLIGFEAT</sequence>
<accession>A0AAD1LSI3</accession>
<gene>
    <name evidence="1" type="ORF">RHHCN13_07470</name>
</gene>